<name>A0AAD9YHJ4_COLKA</name>
<comment type="caution">
    <text evidence="2">The sequence shown here is derived from an EMBL/GenBank/DDBJ whole genome shotgun (WGS) entry which is preliminary data.</text>
</comment>
<dbReference type="EMBL" id="VYYT01000112">
    <property type="protein sequence ID" value="KAK2769001.1"/>
    <property type="molecule type" value="Genomic_DNA"/>
</dbReference>
<dbReference type="Proteomes" id="UP001281614">
    <property type="component" value="Unassembled WGS sequence"/>
</dbReference>
<sequence length="233" mass="25556">MDAATILSNNAAVKAPVALELGPADETVPRRTPKIIFLKPGSKSPTTQTSTHTTMAATTISAEMAADKANMALNLGDSPADQTVPRRTPKIIFLKPGSKRQGTTAQRVTKAQNTTKAQRTIAERRARYIEDLVITPPSSDRSHSDSELSTTKLEPTTKLEDETTVKVTPGTNDLAQVTPRTSPSPSEDVKILLKPKIILHGETFRWNKVSDGIYRKANRPKKPKPRIVFIRRK</sequence>
<accession>A0AAD9YHJ4</accession>
<gene>
    <name evidence="2" type="ORF">CKAH01_00608</name>
</gene>
<dbReference type="AlphaFoldDB" id="A0AAD9YHJ4"/>
<organism evidence="2 3">
    <name type="scientific">Colletotrichum kahawae</name>
    <name type="common">Coffee berry disease fungus</name>
    <dbReference type="NCBI Taxonomy" id="34407"/>
    <lineage>
        <taxon>Eukaryota</taxon>
        <taxon>Fungi</taxon>
        <taxon>Dikarya</taxon>
        <taxon>Ascomycota</taxon>
        <taxon>Pezizomycotina</taxon>
        <taxon>Sordariomycetes</taxon>
        <taxon>Hypocreomycetidae</taxon>
        <taxon>Glomerellales</taxon>
        <taxon>Glomerellaceae</taxon>
        <taxon>Colletotrichum</taxon>
        <taxon>Colletotrichum gloeosporioides species complex</taxon>
    </lineage>
</organism>
<feature type="region of interest" description="Disordered" evidence="1">
    <location>
        <begin position="134"/>
        <end position="161"/>
    </location>
</feature>
<evidence type="ECO:0000313" key="2">
    <source>
        <dbReference type="EMBL" id="KAK2769001.1"/>
    </source>
</evidence>
<keyword evidence="3" id="KW-1185">Reference proteome</keyword>
<proteinExistence type="predicted"/>
<evidence type="ECO:0000313" key="3">
    <source>
        <dbReference type="Proteomes" id="UP001281614"/>
    </source>
</evidence>
<reference evidence="2" key="1">
    <citation type="submission" date="2023-02" db="EMBL/GenBank/DDBJ databases">
        <title>Colletotrichum kahawae CIFC_Que2 genome sequencing and assembly.</title>
        <authorList>
            <person name="Baroncelli R."/>
        </authorList>
    </citation>
    <scope>NUCLEOTIDE SEQUENCE</scope>
    <source>
        <strain evidence="2">CIFC_Que2</strain>
    </source>
</reference>
<evidence type="ECO:0000256" key="1">
    <source>
        <dbReference type="SAM" id="MobiDB-lite"/>
    </source>
</evidence>
<protein>
    <submittedName>
        <fullName evidence="2">Uncharacterized protein</fullName>
    </submittedName>
</protein>